<evidence type="ECO:0008006" key="4">
    <source>
        <dbReference type="Google" id="ProtNLM"/>
    </source>
</evidence>
<dbReference type="SUPFAM" id="SSF52540">
    <property type="entry name" value="P-loop containing nucleoside triphosphate hydrolases"/>
    <property type="match status" value="1"/>
</dbReference>
<dbReference type="Proteomes" id="UP001595607">
    <property type="component" value="Unassembled WGS sequence"/>
</dbReference>
<name>A0ABV7MAM7_9PROT</name>
<sequence length="373" mass="41543">MPTISVHIGIHKTGTTALQYALWQARGMLAEAGIIYPDRRANHSEDLYTMFGEQPDTYLPNVVRGRSGGALEAYRAECFAAWGNILETAPEDAHIVVSGEDLSRFGAEEWRRFTEFFGPNASAMEFVAVVREPVSWATSSVQQTLKGGRAFSDPGIAGLQQGVRRRLEPLLEVAGRDAVSVLRFEDLVASEDGLVKALARELGVPADTARRLGDGRRNETLTEEGALLLATLNEAVPYRENIGEEGPRFHGDFKAFLSVDGSPFMLTTDEQDRVLKTWHTDRKFLEEHFGITVKPVARQTVGERRRVIEDRRALASIASQLVQGQLDAQALRRLKRQNERLRERHAALRRQARILAVSCLALLVLALMGWFVV</sequence>
<dbReference type="EMBL" id="JBHRVA010000002">
    <property type="protein sequence ID" value="MFC3301917.1"/>
    <property type="molecule type" value="Genomic_DNA"/>
</dbReference>
<proteinExistence type="predicted"/>
<dbReference type="InterPro" id="IPR027417">
    <property type="entry name" value="P-loop_NTPase"/>
</dbReference>
<evidence type="ECO:0000256" key="1">
    <source>
        <dbReference type="SAM" id="Phobius"/>
    </source>
</evidence>
<protein>
    <recommendedName>
        <fullName evidence="4">Sulfotransferase family protein</fullName>
    </recommendedName>
</protein>
<comment type="caution">
    <text evidence="2">The sequence shown here is derived from an EMBL/GenBank/DDBJ whole genome shotgun (WGS) entry which is preliminary data.</text>
</comment>
<organism evidence="2 3">
    <name type="scientific">Parvularcula lutaonensis</name>
    <dbReference type="NCBI Taxonomy" id="491923"/>
    <lineage>
        <taxon>Bacteria</taxon>
        <taxon>Pseudomonadati</taxon>
        <taxon>Pseudomonadota</taxon>
        <taxon>Alphaproteobacteria</taxon>
        <taxon>Parvularculales</taxon>
        <taxon>Parvularculaceae</taxon>
        <taxon>Parvularcula</taxon>
    </lineage>
</organism>
<gene>
    <name evidence="2" type="ORF">ACFONP_04155</name>
</gene>
<dbReference type="RefSeq" id="WP_189573799.1">
    <property type="nucleotide sequence ID" value="NZ_BMXU01000001.1"/>
</dbReference>
<keyword evidence="1" id="KW-1133">Transmembrane helix</keyword>
<keyword evidence="3" id="KW-1185">Reference proteome</keyword>
<feature type="transmembrane region" description="Helical" evidence="1">
    <location>
        <begin position="352"/>
        <end position="372"/>
    </location>
</feature>
<keyword evidence="1" id="KW-0472">Membrane</keyword>
<accession>A0ABV7MAM7</accession>
<evidence type="ECO:0000313" key="3">
    <source>
        <dbReference type="Proteomes" id="UP001595607"/>
    </source>
</evidence>
<reference evidence="3" key="1">
    <citation type="journal article" date="2019" name="Int. J. Syst. Evol. Microbiol.">
        <title>The Global Catalogue of Microorganisms (GCM) 10K type strain sequencing project: providing services to taxonomists for standard genome sequencing and annotation.</title>
        <authorList>
            <consortium name="The Broad Institute Genomics Platform"/>
            <consortium name="The Broad Institute Genome Sequencing Center for Infectious Disease"/>
            <person name="Wu L."/>
            <person name="Ma J."/>
        </authorList>
    </citation>
    <scope>NUCLEOTIDE SEQUENCE [LARGE SCALE GENOMIC DNA]</scope>
    <source>
        <strain evidence="3">KCTC 22245</strain>
    </source>
</reference>
<evidence type="ECO:0000313" key="2">
    <source>
        <dbReference type="EMBL" id="MFC3301917.1"/>
    </source>
</evidence>
<dbReference type="Gene3D" id="3.40.50.300">
    <property type="entry name" value="P-loop containing nucleotide triphosphate hydrolases"/>
    <property type="match status" value="1"/>
</dbReference>
<keyword evidence="1" id="KW-0812">Transmembrane</keyword>